<sequence length="66" mass="7987">SVFSNFQPFSDFFRVTLMCRGNQLVFYLCLSHDRKKLFLCYFCCKAFSRCRVDKHEVPSFERDFII</sequence>
<reference evidence="1" key="1">
    <citation type="journal article" date="2010" name="Science">
        <title>Plasticity of animal genome architecture unmasked by rapid evolution of a pelagic tunicate.</title>
        <authorList>
            <person name="Denoeud F."/>
            <person name="Henriet S."/>
            <person name="Mungpakdee S."/>
            <person name="Aury J.M."/>
            <person name="Da Silva C."/>
            <person name="Brinkmann H."/>
            <person name="Mikhaleva J."/>
            <person name="Olsen L.C."/>
            <person name="Jubin C."/>
            <person name="Canestro C."/>
            <person name="Bouquet J.M."/>
            <person name="Danks G."/>
            <person name="Poulain J."/>
            <person name="Campsteijn C."/>
            <person name="Adamski M."/>
            <person name="Cross I."/>
            <person name="Yadetie F."/>
            <person name="Muffato M."/>
            <person name="Louis A."/>
            <person name="Butcher S."/>
            <person name="Tsagkogeorga G."/>
            <person name="Konrad A."/>
            <person name="Singh S."/>
            <person name="Jensen M.F."/>
            <person name="Cong E.H."/>
            <person name="Eikeseth-Otteraa H."/>
            <person name="Noel B."/>
            <person name="Anthouard V."/>
            <person name="Porcel B.M."/>
            <person name="Kachouri-Lafond R."/>
            <person name="Nishino A."/>
            <person name="Ugolini M."/>
            <person name="Chourrout P."/>
            <person name="Nishida H."/>
            <person name="Aasland R."/>
            <person name="Huzurbazar S."/>
            <person name="Westhof E."/>
            <person name="Delsuc F."/>
            <person name="Lehrach H."/>
            <person name="Reinhardt R."/>
            <person name="Weissenbach J."/>
            <person name="Roy S.W."/>
            <person name="Artiguenave F."/>
            <person name="Postlethwait J.H."/>
            <person name="Manak J.R."/>
            <person name="Thompson E.M."/>
            <person name="Jaillon O."/>
            <person name="Du Pasquier L."/>
            <person name="Boudinot P."/>
            <person name="Liberles D.A."/>
            <person name="Volff J.N."/>
            <person name="Philippe H."/>
            <person name="Lenhard B."/>
            <person name="Roest Crollius H."/>
            <person name="Wincker P."/>
            <person name="Chourrout D."/>
        </authorList>
    </citation>
    <scope>NUCLEOTIDE SEQUENCE [LARGE SCALE GENOMIC DNA]</scope>
</reference>
<dbReference type="Proteomes" id="UP000011014">
    <property type="component" value="Unassembled WGS sequence"/>
</dbReference>
<proteinExistence type="predicted"/>
<protein>
    <submittedName>
        <fullName evidence="1">Uncharacterized protein</fullName>
    </submittedName>
</protein>
<dbReference type="AlphaFoldDB" id="E4YZB7"/>
<accession>E4YZB7</accession>
<evidence type="ECO:0000313" key="1">
    <source>
        <dbReference type="EMBL" id="CBY40795.1"/>
    </source>
</evidence>
<organism evidence="1">
    <name type="scientific">Oikopleura dioica</name>
    <name type="common">Tunicate</name>
    <dbReference type="NCBI Taxonomy" id="34765"/>
    <lineage>
        <taxon>Eukaryota</taxon>
        <taxon>Metazoa</taxon>
        <taxon>Chordata</taxon>
        <taxon>Tunicata</taxon>
        <taxon>Appendicularia</taxon>
        <taxon>Copelata</taxon>
        <taxon>Oikopleuridae</taxon>
        <taxon>Oikopleura</taxon>
    </lineage>
</organism>
<dbReference type="EMBL" id="FN656119">
    <property type="protein sequence ID" value="CBY40795.1"/>
    <property type="molecule type" value="Genomic_DNA"/>
</dbReference>
<feature type="non-terminal residue" evidence="1">
    <location>
        <position position="1"/>
    </location>
</feature>
<gene>
    <name evidence="1" type="ORF">GSOID_T00022833001</name>
</gene>
<name>E4YZB7_OIKDI</name>